<comment type="caution">
    <text evidence="1">The sequence shown here is derived from an EMBL/GenBank/DDBJ whole genome shotgun (WGS) entry which is preliminary data.</text>
</comment>
<sequence length="306" mass="35160">MHEAKNPFKFTFVCKEEPTFKLYVKSLEHLNDNMSDSDSDVPALVPSSDEEDDVKVIKTNDECVDIWLSKNVKFLEKQEHNIHIFSLGPFIMGLETFISKPWMFCLSDAKLLIDKVYREKTEYSKLTDEEWANLDILDVVTKLVVKKMRRRKFLVNTLNMIDKIEEFNRGDGIDVKHSIQTATRYNHIIDFVWDKALTLPQLRDKHQKVKFAALYVCKLCHMVITSLAREGKDIAEDFKKSIRAKTWHQLLFPKEPGKCLCVRRSSTGTSDGRPLRTEPPVYPAISPAATALENFKKVVGLLPGPG</sequence>
<dbReference type="OrthoDB" id="8062037at2759"/>
<name>A0A8S3QNG6_MYTED</name>
<protein>
    <submittedName>
        <fullName evidence="1">Uncharacterized protein</fullName>
    </submittedName>
</protein>
<gene>
    <name evidence="1" type="ORF">MEDL_12963</name>
</gene>
<keyword evidence="2" id="KW-1185">Reference proteome</keyword>
<accession>A0A8S3QNG6</accession>
<dbReference type="EMBL" id="CAJPWZ010000670">
    <property type="protein sequence ID" value="CAG2198192.1"/>
    <property type="molecule type" value="Genomic_DNA"/>
</dbReference>
<organism evidence="1 2">
    <name type="scientific">Mytilus edulis</name>
    <name type="common">Blue mussel</name>
    <dbReference type="NCBI Taxonomy" id="6550"/>
    <lineage>
        <taxon>Eukaryota</taxon>
        <taxon>Metazoa</taxon>
        <taxon>Spiralia</taxon>
        <taxon>Lophotrochozoa</taxon>
        <taxon>Mollusca</taxon>
        <taxon>Bivalvia</taxon>
        <taxon>Autobranchia</taxon>
        <taxon>Pteriomorphia</taxon>
        <taxon>Mytilida</taxon>
        <taxon>Mytiloidea</taxon>
        <taxon>Mytilidae</taxon>
        <taxon>Mytilinae</taxon>
        <taxon>Mytilus</taxon>
    </lineage>
</organism>
<evidence type="ECO:0000313" key="1">
    <source>
        <dbReference type="EMBL" id="CAG2198192.1"/>
    </source>
</evidence>
<reference evidence="1" key="1">
    <citation type="submission" date="2021-03" db="EMBL/GenBank/DDBJ databases">
        <authorList>
            <person name="Bekaert M."/>
        </authorList>
    </citation>
    <scope>NUCLEOTIDE SEQUENCE</scope>
</reference>
<dbReference type="Proteomes" id="UP000683360">
    <property type="component" value="Unassembled WGS sequence"/>
</dbReference>
<evidence type="ECO:0000313" key="2">
    <source>
        <dbReference type="Proteomes" id="UP000683360"/>
    </source>
</evidence>
<dbReference type="AlphaFoldDB" id="A0A8S3QNG6"/>
<proteinExistence type="predicted"/>